<proteinExistence type="predicted"/>
<dbReference type="Proteomes" id="UP001189429">
    <property type="component" value="Unassembled WGS sequence"/>
</dbReference>
<organism evidence="1 2">
    <name type="scientific">Prorocentrum cordatum</name>
    <dbReference type="NCBI Taxonomy" id="2364126"/>
    <lineage>
        <taxon>Eukaryota</taxon>
        <taxon>Sar</taxon>
        <taxon>Alveolata</taxon>
        <taxon>Dinophyceae</taxon>
        <taxon>Prorocentrales</taxon>
        <taxon>Prorocentraceae</taxon>
        <taxon>Prorocentrum</taxon>
    </lineage>
</organism>
<protein>
    <submittedName>
        <fullName evidence="1">Uncharacterized protein</fullName>
    </submittedName>
</protein>
<sequence>MPHVRSLASRCLRRARACQLRWVRPNCPLPLVLEGLVARDTVLHAELDAQANELLTALLHPSDSCPIVDSVALRGFSSAIDAGVQVDEVEHPFQSIRVFSIDAGVQVDEVHSPFQSIRVSSMDAEVQVNSQSIPVSSMGAGVQIQFTCEDACVQTQFTPMDAGVHTQFTLKDACVQTQFTFQDADGNSVKLRLHESASCGKDVQAVVSSSSDMYAVLSSSSSDVKAVVSSSSDVKAVVSPSSDVYAVLSSYPLEAEEELEAVSDVTLAVVSNPGCAQSASLADVRAHSLVPVVPLSSAEFSSTPKVQADSDVTLNVVLNPGCVPTYDIEFPAPRELVTCCADDVHDTWVPKCFIVGAWREAASGESLQDVLHPESGYAGYAGLSESLGTPLEGFLLMGAENEFKCIRRVSKSEVGSILAASPEVQRHPLYVDLGCAKFFDPFTVVVRTYVAMGDVICGAKLLHMRLADVLPLLGMLHNAVSVEEAVRNPQMSSARFEELEWSYMDLCHMPAPSELMDFDWHPYGWTYDEMCAFYFYPAPHEYCVIGYS</sequence>
<evidence type="ECO:0000313" key="1">
    <source>
        <dbReference type="EMBL" id="CAK0907395.1"/>
    </source>
</evidence>
<gene>
    <name evidence="1" type="ORF">PCOR1329_LOCUS82418</name>
</gene>
<reference evidence="1" key="1">
    <citation type="submission" date="2023-10" db="EMBL/GenBank/DDBJ databases">
        <authorList>
            <person name="Chen Y."/>
            <person name="Shah S."/>
            <person name="Dougan E. K."/>
            <person name="Thang M."/>
            <person name="Chan C."/>
        </authorList>
    </citation>
    <scope>NUCLEOTIDE SEQUENCE [LARGE SCALE GENOMIC DNA]</scope>
</reference>
<accession>A0ABN9Y891</accession>
<evidence type="ECO:0000313" key="2">
    <source>
        <dbReference type="Proteomes" id="UP001189429"/>
    </source>
</evidence>
<dbReference type="EMBL" id="CAUYUJ010021848">
    <property type="protein sequence ID" value="CAK0907395.1"/>
    <property type="molecule type" value="Genomic_DNA"/>
</dbReference>
<keyword evidence="2" id="KW-1185">Reference proteome</keyword>
<name>A0ABN9Y891_9DINO</name>
<comment type="caution">
    <text evidence="1">The sequence shown here is derived from an EMBL/GenBank/DDBJ whole genome shotgun (WGS) entry which is preliminary data.</text>
</comment>